<dbReference type="GO" id="GO:0005694">
    <property type="term" value="C:chromosome"/>
    <property type="evidence" value="ECO:0007669"/>
    <property type="project" value="TreeGrafter"/>
</dbReference>
<dbReference type="SUPFAM" id="SSF110849">
    <property type="entry name" value="ParB/Sulfiredoxin"/>
    <property type="match status" value="1"/>
</dbReference>
<dbReference type="GO" id="GO:0007059">
    <property type="term" value="P:chromosome segregation"/>
    <property type="evidence" value="ECO:0007669"/>
    <property type="project" value="TreeGrafter"/>
</dbReference>
<sequence length="541" mass="59273">MAAIQNGPVAEVIDGEIFVRLDPRALEIGANVRDQVDLSATPDFVESIRDHGVLEAISAVQHADGRIVVRDGQRRVLAAREVGASSVPVIVYVDTAKDERARTAERVIAQIVANDQRLALTTGQRAAGAAELLDLGISVAKVAKSLHRDKAWVEKAAKVGMSQVARALVDEDQLDLERAAILAEFDGDDEAVQQLLRCPRWRFVSTAEELRADRIEREEFEDAATPYVEKGFLVLREHPGYGTVLAMADLRTLEGGEVTVETVESGPEHWTVVLSKGQLLSDIATGLPIDEDAVDWYTEGEADIEPDEGLVHVNTVNIEDVWLPEYVCADPDAAGLQLSPVMAAVRTGGANVDPAVTEGDPRAEAERQRLEDEAEARRKELETEERVRRQRKLVRSLNLKAEAATTVRRKFLCSLLAATTPPKTAAAYVATTLAGDGHLLTEFRADGVLKEVLSIKDSYSSQYVADQVVKAGASRAQVLTLALVLAAQESRIVKDSWRSKRRGTEAYLEYLEIQGHALTPIEEIMVGRRQPDQVFDLDLDE</sequence>
<evidence type="ECO:0000313" key="3">
    <source>
        <dbReference type="EMBL" id="SEB29421.1"/>
    </source>
</evidence>
<keyword evidence="4" id="KW-1185">Reference proteome</keyword>
<organism evidence="3 4">
    <name type="scientific">Rhodococcus koreensis</name>
    <dbReference type="NCBI Taxonomy" id="99653"/>
    <lineage>
        <taxon>Bacteria</taxon>
        <taxon>Bacillati</taxon>
        <taxon>Actinomycetota</taxon>
        <taxon>Actinomycetes</taxon>
        <taxon>Mycobacteriales</taxon>
        <taxon>Nocardiaceae</taxon>
        <taxon>Rhodococcus</taxon>
    </lineage>
</organism>
<feature type="domain" description="ParB-like N-terminal" evidence="2">
    <location>
        <begin position="19"/>
        <end position="115"/>
    </location>
</feature>
<dbReference type="AlphaFoldDB" id="A0A1H4I667"/>
<dbReference type="SUPFAM" id="SSF109709">
    <property type="entry name" value="KorB DNA-binding domain-like"/>
    <property type="match status" value="1"/>
</dbReference>
<dbReference type="Gene3D" id="3.90.1530.30">
    <property type="match status" value="1"/>
</dbReference>
<dbReference type="SMART" id="SM00470">
    <property type="entry name" value="ParB"/>
    <property type="match status" value="1"/>
</dbReference>
<dbReference type="InterPro" id="IPR050336">
    <property type="entry name" value="Chromosome_partition/occlusion"/>
</dbReference>
<dbReference type="OrthoDB" id="3846919at2"/>
<dbReference type="InterPro" id="IPR003115">
    <property type="entry name" value="ParB_N"/>
</dbReference>
<reference evidence="4" key="1">
    <citation type="submission" date="2016-10" db="EMBL/GenBank/DDBJ databases">
        <authorList>
            <person name="Varghese N."/>
            <person name="Submissions S."/>
        </authorList>
    </citation>
    <scope>NUCLEOTIDE SEQUENCE [LARGE SCALE GENOMIC DNA]</scope>
    <source>
        <strain evidence="4">DSM 44498</strain>
    </source>
</reference>
<feature type="region of interest" description="Disordered" evidence="1">
    <location>
        <begin position="352"/>
        <end position="384"/>
    </location>
</feature>
<proteinExistence type="predicted"/>
<evidence type="ECO:0000259" key="2">
    <source>
        <dbReference type="SMART" id="SM00470"/>
    </source>
</evidence>
<dbReference type="PANTHER" id="PTHR33375">
    <property type="entry name" value="CHROMOSOME-PARTITIONING PROTEIN PARB-RELATED"/>
    <property type="match status" value="1"/>
</dbReference>
<evidence type="ECO:0000256" key="1">
    <source>
        <dbReference type="SAM" id="MobiDB-lite"/>
    </source>
</evidence>
<dbReference type="CDD" id="cd16387">
    <property type="entry name" value="ParB_N_Srx"/>
    <property type="match status" value="1"/>
</dbReference>
<name>A0A1H4I667_9NOCA</name>
<dbReference type="EMBL" id="FNSV01000001">
    <property type="protein sequence ID" value="SEB29421.1"/>
    <property type="molecule type" value="Genomic_DNA"/>
</dbReference>
<dbReference type="PANTHER" id="PTHR33375:SF1">
    <property type="entry name" value="CHROMOSOME-PARTITIONING PROTEIN PARB-RELATED"/>
    <property type="match status" value="1"/>
</dbReference>
<accession>A0A1H4I667</accession>
<dbReference type="Proteomes" id="UP000183561">
    <property type="component" value="Unassembled WGS sequence"/>
</dbReference>
<gene>
    <name evidence="3" type="ORF">SAMN04490239_0088</name>
</gene>
<dbReference type="Gene3D" id="1.10.10.2830">
    <property type="match status" value="1"/>
</dbReference>
<evidence type="ECO:0000313" key="4">
    <source>
        <dbReference type="Proteomes" id="UP000183561"/>
    </source>
</evidence>
<feature type="compositionally biased region" description="Basic and acidic residues" evidence="1">
    <location>
        <begin position="359"/>
        <end position="384"/>
    </location>
</feature>
<protein>
    <submittedName>
        <fullName evidence="3">Chromosome partitioning protein, ParB family</fullName>
    </submittedName>
</protein>
<dbReference type="Pfam" id="PF02195">
    <property type="entry name" value="ParB_N"/>
    <property type="match status" value="1"/>
</dbReference>
<dbReference type="InterPro" id="IPR036086">
    <property type="entry name" value="ParB/Sulfiredoxin_sf"/>
</dbReference>